<dbReference type="eggNOG" id="ENOG5033EPA">
    <property type="taxonomic scope" value="Bacteria"/>
</dbReference>
<feature type="chain" id="PRO_5002645472" evidence="2">
    <location>
        <begin position="28"/>
        <end position="115"/>
    </location>
</feature>
<feature type="region of interest" description="Disordered" evidence="1">
    <location>
        <begin position="75"/>
        <end position="101"/>
    </location>
</feature>
<dbReference type="RefSeq" id="WP_011829773.1">
    <property type="nucleotide sequence ID" value="NC_008825.1"/>
</dbReference>
<evidence type="ECO:0000256" key="2">
    <source>
        <dbReference type="SAM" id="SignalP"/>
    </source>
</evidence>
<accession>A2SHU7</accession>
<name>A2SHU7_METPP</name>
<keyword evidence="4" id="KW-1185">Reference proteome</keyword>
<dbReference type="AlphaFoldDB" id="A2SHU7"/>
<evidence type="ECO:0000313" key="4">
    <source>
        <dbReference type="Proteomes" id="UP000000366"/>
    </source>
</evidence>
<dbReference type="KEGG" id="mpt:Mpe_A2180"/>
<evidence type="ECO:0000256" key="1">
    <source>
        <dbReference type="SAM" id="MobiDB-lite"/>
    </source>
</evidence>
<proteinExistence type="predicted"/>
<reference evidence="3 4" key="1">
    <citation type="journal article" date="2007" name="J. Bacteriol.">
        <title>Whole-genome analysis of the methyl tert-butyl ether-degrading beta-proteobacterium Methylibium petroleiphilum PM1.</title>
        <authorList>
            <person name="Kane S.R."/>
            <person name="Chakicherla A.Y."/>
            <person name="Chain P.S.G."/>
            <person name="Schmidt R."/>
            <person name="Shin M.W."/>
            <person name="Legler T.C."/>
            <person name="Scow K.M."/>
            <person name="Larimer F.W."/>
            <person name="Lucas S.M."/>
            <person name="Richardson P.M."/>
            <person name="Hristova K.R."/>
        </authorList>
    </citation>
    <scope>NUCLEOTIDE SEQUENCE [LARGE SCALE GENOMIC DNA]</scope>
    <source>
        <strain evidence="4">ATCC BAA-1232 / LMG 22953 / PM1</strain>
    </source>
</reference>
<organism evidence="3 4">
    <name type="scientific">Methylibium petroleiphilum (strain ATCC BAA-1232 / LMG 22953 / PM1)</name>
    <dbReference type="NCBI Taxonomy" id="420662"/>
    <lineage>
        <taxon>Bacteria</taxon>
        <taxon>Pseudomonadati</taxon>
        <taxon>Pseudomonadota</taxon>
        <taxon>Betaproteobacteria</taxon>
        <taxon>Burkholderiales</taxon>
        <taxon>Sphaerotilaceae</taxon>
        <taxon>Methylibium</taxon>
    </lineage>
</organism>
<dbReference type="HOGENOM" id="CLU_2106092_0_0_4"/>
<protein>
    <submittedName>
        <fullName evidence="3">Uncharacterized protein</fullName>
    </submittedName>
</protein>
<feature type="signal peptide" evidence="2">
    <location>
        <begin position="1"/>
        <end position="27"/>
    </location>
</feature>
<keyword evidence="2" id="KW-0732">Signal</keyword>
<dbReference type="EMBL" id="CP000555">
    <property type="protein sequence ID" value="ABM95136.1"/>
    <property type="molecule type" value="Genomic_DNA"/>
</dbReference>
<gene>
    <name evidence="3" type="ordered locus">Mpe_A2180</name>
</gene>
<dbReference type="Proteomes" id="UP000000366">
    <property type="component" value="Chromosome"/>
</dbReference>
<evidence type="ECO:0000313" key="3">
    <source>
        <dbReference type="EMBL" id="ABM95136.1"/>
    </source>
</evidence>
<sequence length="115" mass="12673">MRRQRLTAGWAIVLALCGTVLPGTAGAEEDARAYVAFVEDFTAQCVSRNGVQILVRNTHPTRRLRVWLDRYHMGTGTGDRSRSDLAPAGEPEALGCSRSSTGPQEWRVVRSVFLD</sequence>